<dbReference type="EC" id="2.8.2.-" evidence="3"/>
<dbReference type="EMBL" id="CM007892">
    <property type="protein sequence ID" value="OTG32737.1"/>
    <property type="molecule type" value="Genomic_DNA"/>
</dbReference>
<gene>
    <name evidence="6" type="ORF">HannXRQ_Chr03g0089971</name>
    <name evidence="5" type="ORF">HanXRQr2_Chr03g0130481</name>
</gene>
<dbReference type="AlphaFoldDB" id="A0A251VAT9"/>
<comment type="similarity">
    <text evidence="1 3">Belongs to the sulfotransferase 1 family.</text>
</comment>
<dbReference type="SUPFAM" id="SSF52540">
    <property type="entry name" value="P-loop containing nucleoside triphosphate hydrolases"/>
    <property type="match status" value="1"/>
</dbReference>
<dbReference type="EMBL" id="MNCJ02000318">
    <property type="protein sequence ID" value="KAF5816088.1"/>
    <property type="molecule type" value="Genomic_DNA"/>
</dbReference>
<evidence type="ECO:0000313" key="7">
    <source>
        <dbReference type="Proteomes" id="UP000215914"/>
    </source>
</evidence>
<dbReference type="Gramene" id="mRNA:HanXRQr2_Chr03g0130481">
    <property type="protein sequence ID" value="CDS:HanXRQr2_Chr03g0130481.1"/>
    <property type="gene ID" value="HanXRQr2_Chr03g0130481"/>
</dbReference>
<dbReference type="GO" id="GO:0051923">
    <property type="term" value="P:sulfation"/>
    <property type="evidence" value="ECO:0000318"/>
    <property type="project" value="GO_Central"/>
</dbReference>
<dbReference type="PANTHER" id="PTHR11783">
    <property type="entry name" value="SULFOTRANSFERASE SULT"/>
    <property type="match status" value="1"/>
</dbReference>
<dbReference type="InParanoid" id="A0A251VAT9"/>
<keyword evidence="7" id="KW-1185">Reference proteome</keyword>
<reference evidence="5" key="3">
    <citation type="submission" date="2020-06" db="EMBL/GenBank/DDBJ databases">
        <title>Helianthus annuus Genome sequencing and assembly Release 2.</title>
        <authorList>
            <person name="Gouzy J."/>
            <person name="Langlade N."/>
            <person name="Munos S."/>
        </authorList>
    </citation>
    <scope>NUCLEOTIDE SEQUENCE</scope>
    <source>
        <tissue evidence="5">Leaves</tissue>
    </source>
</reference>
<reference evidence="5 7" key="1">
    <citation type="journal article" date="2017" name="Nature">
        <title>The sunflower genome provides insights into oil metabolism, flowering and Asterid evolution.</title>
        <authorList>
            <person name="Badouin H."/>
            <person name="Gouzy J."/>
            <person name="Grassa C.J."/>
            <person name="Murat F."/>
            <person name="Staton S.E."/>
            <person name="Cottret L."/>
            <person name="Lelandais-Briere C."/>
            <person name="Owens G.L."/>
            <person name="Carrere S."/>
            <person name="Mayjonade B."/>
            <person name="Legrand L."/>
            <person name="Gill N."/>
            <person name="Kane N.C."/>
            <person name="Bowers J.E."/>
            <person name="Hubner S."/>
            <person name="Bellec A."/>
            <person name="Berard A."/>
            <person name="Berges H."/>
            <person name="Blanchet N."/>
            <person name="Boniface M.C."/>
            <person name="Brunel D."/>
            <person name="Catrice O."/>
            <person name="Chaidir N."/>
            <person name="Claudel C."/>
            <person name="Donnadieu C."/>
            <person name="Faraut T."/>
            <person name="Fievet G."/>
            <person name="Helmstetter N."/>
            <person name="King M."/>
            <person name="Knapp S.J."/>
            <person name="Lai Z."/>
            <person name="Le Paslier M.C."/>
            <person name="Lippi Y."/>
            <person name="Lorenzon L."/>
            <person name="Mandel J.R."/>
            <person name="Marage G."/>
            <person name="Marchand G."/>
            <person name="Marquand E."/>
            <person name="Bret-Mestries E."/>
            <person name="Morien E."/>
            <person name="Nambeesan S."/>
            <person name="Nguyen T."/>
            <person name="Pegot-Espagnet P."/>
            <person name="Pouilly N."/>
            <person name="Raftis F."/>
            <person name="Sallet E."/>
            <person name="Schiex T."/>
            <person name="Thomas J."/>
            <person name="Vandecasteele C."/>
            <person name="Vares D."/>
            <person name="Vear F."/>
            <person name="Vautrin S."/>
            <person name="Crespi M."/>
            <person name="Mangin B."/>
            <person name="Burke J.M."/>
            <person name="Salse J."/>
            <person name="Munos S."/>
            <person name="Vincourt P."/>
            <person name="Rieseberg L.H."/>
            <person name="Langlade N.B."/>
        </authorList>
    </citation>
    <scope>NUCLEOTIDE SEQUENCE [LARGE SCALE GENOMIC DNA]</scope>
    <source>
        <strain evidence="7">cv. SF193</strain>
        <tissue evidence="5">Leaves</tissue>
    </source>
</reference>
<dbReference type="GO" id="GO:0005737">
    <property type="term" value="C:cytoplasm"/>
    <property type="evidence" value="ECO:0000318"/>
    <property type="project" value="GO_Central"/>
</dbReference>
<keyword evidence="6" id="KW-0378">Hydrolase</keyword>
<evidence type="ECO:0000259" key="4">
    <source>
        <dbReference type="Pfam" id="PF00685"/>
    </source>
</evidence>
<dbReference type="Pfam" id="PF00685">
    <property type="entry name" value="Sulfotransfer_1"/>
    <property type="match status" value="1"/>
</dbReference>
<evidence type="ECO:0000313" key="6">
    <source>
        <dbReference type="EMBL" id="OTG32737.1"/>
    </source>
</evidence>
<name>A0A251VAT9_HELAN</name>
<dbReference type="InterPro" id="IPR000863">
    <property type="entry name" value="Sulfotransferase_dom"/>
</dbReference>
<evidence type="ECO:0000256" key="1">
    <source>
        <dbReference type="ARBA" id="ARBA00005771"/>
    </source>
</evidence>
<sequence>MEDIFKTLPQHSCNLLKCELTCYKYTNFCTFQKWFEGDLILAQQSFKTEPTDVLLCGCPGSGTAWLKALAFAIVTRQKFDKTTSPLFTTSLHDRVPFVERNSSLSLVATHLPYASLPRSVIGSNCKIVYIYRNIKDVMISHYHFMRESLKLPLEAVPFEEFCKGVLFNGLYWDHIMGYWKASLERPGQIMFLKYEDLIRDPTNSAKRLAEFVGYPFSAEEAKAGVVDNIVKMCSEKLCNLEVNISGKCRPEEPCGIKKRLFHFWTIGRTTSRL</sequence>
<accession>A0A251VAT9</accession>
<evidence type="ECO:0000313" key="5">
    <source>
        <dbReference type="EMBL" id="KAF5816088.1"/>
    </source>
</evidence>
<dbReference type="GO" id="GO:0016787">
    <property type="term" value="F:hydrolase activity"/>
    <property type="evidence" value="ECO:0007669"/>
    <property type="project" value="UniProtKB-KW"/>
</dbReference>
<keyword evidence="2 3" id="KW-0808">Transferase</keyword>
<dbReference type="OrthoDB" id="205623at2759"/>
<evidence type="ECO:0000256" key="3">
    <source>
        <dbReference type="RuleBase" id="RU361155"/>
    </source>
</evidence>
<dbReference type="InterPro" id="IPR027417">
    <property type="entry name" value="P-loop_NTPase"/>
</dbReference>
<dbReference type="Gene3D" id="3.40.50.300">
    <property type="entry name" value="P-loop containing nucleotide triphosphate hydrolases"/>
    <property type="match status" value="1"/>
</dbReference>
<protein>
    <recommendedName>
        <fullName evidence="3">Sulfotransferase</fullName>
        <ecNumber evidence="3">2.8.2.-</ecNumber>
    </recommendedName>
</protein>
<reference evidence="6" key="2">
    <citation type="submission" date="2017-02" db="EMBL/GenBank/DDBJ databases">
        <title>Sunflower complete genome.</title>
        <authorList>
            <person name="Langlade N."/>
            <person name="Munos S."/>
        </authorList>
    </citation>
    <scope>NUCLEOTIDE SEQUENCE [LARGE SCALE GENOMIC DNA]</scope>
    <source>
        <tissue evidence="6">Leaves</tissue>
    </source>
</reference>
<proteinExistence type="inferred from homology"/>
<organism evidence="6 7">
    <name type="scientific">Helianthus annuus</name>
    <name type="common">Common sunflower</name>
    <dbReference type="NCBI Taxonomy" id="4232"/>
    <lineage>
        <taxon>Eukaryota</taxon>
        <taxon>Viridiplantae</taxon>
        <taxon>Streptophyta</taxon>
        <taxon>Embryophyta</taxon>
        <taxon>Tracheophyta</taxon>
        <taxon>Spermatophyta</taxon>
        <taxon>Magnoliopsida</taxon>
        <taxon>eudicotyledons</taxon>
        <taxon>Gunneridae</taxon>
        <taxon>Pentapetalae</taxon>
        <taxon>asterids</taxon>
        <taxon>campanulids</taxon>
        <taxon>Asterales</taxon>
        <taxon>Asteraceae</taxon>
        <taxon>Asteroideae</taxon>
        <taxon>Heliantheae alliance</taxon>
        <taxon>Heliantheae</taxon>
        <taxon>Helianthus</taxon>
    </lineage>
</organism>
<feature type="domain" description="Sulfotransferase" evidence="4">
    <location>
        <begin position="50"/>
        <end position="234"/>
    </location>
</feature>
<dbReference type="Proteomes" id="UP000215914">
    <property type="component" value="Chromosome 3"/>
</dbReference>
<evidence type="ECO:0000256" key="2">
    <source>
        <dbReference type="ARBA" id="ARBA00022679"/>
    </source>
</evidence>
<dbReference type="GO" id="GO:0008146">
    <property type="term" value="F:sulfotransferase activity"/>
    <property type="evidence" value="ECO:0000318"/>
    <property type="project" value="GO_Central"/>
</dbReference>